<gene>
    <name evidence="1" type="ORF">UFOPK4284_01173</name>
</gene>
<organism evidence="1">
    <name type="scientific">freshwater metagenome</name>
    <dbReference type="NCBI Taxonomy" id="449393"/>
    <lineage>
        <taxon>unclassified sequences</taxon>
        <taxon>metagenomes</taxon>
        <taxon>ecological metagenomes</taxon>
    </lineage>
</organism>
<name>A0A6J7TM55_9ZZZZ</name>
<dbReference type="SUPFAM" id="SSF143011">
    <property type="entry name" value="RelE-like"/>
    <property type="match status" value="1"/>
</dbReference>
<protein>
    <submittedName>
        <fullName evidence="1">Unannotated protein</fullName>
    </submittedName>
</protein>
<sequence>MPINKGSVVQIQFIEPAVEDLLRLSKKNKELLRQVLKKILLIERNPMAGQPLLGGFIGWRKLTVGDRHWRIIWRTHTDESGSVIIEIAEIWAIGARADSKIYKELRNRLDTLAPNQKVQSLREVIAYLGQGEMPYKNLAIHEPVPTWLALRLLKNLHISQAEIDLMEAEDAMSIWEGYLIKGEL</sequence>
<accession>A0A6J7TM55</accession>
<proteinExistence type="predicted"/>
<dbReference type="InterPro" id="IPR035093">
    <property type="entry name" value="RelE/ParE_toxin_dom_sf"/>
</dbReference>
<dbReference type="AlphaFoldDB" id="A0A6J7TM55"/>
<evidence type="ECO:0000313" key="1">
    <source>
        <dbReference type="EMBL" id="CAB5054200.1"/>
    </source>
</evidence>
<reference evidence="1" key="1">
    <citation type="submission" date="2020-05" db="EMBL/GenBank/DDBJ databases">
        <authorList>
            <person name="Chiriac C."/>
            <person name="Salcher M."/>
            <person name="Ghai R."/>
            <person name="Kavagutti S V."/>
        </authorList>
    </citation>
    <scope>NUCLEOTIDE SEQUENCE</scope>
</reference>
<dbReference type="Gene3D" id="3.30.2310.20">
    <property type="entry name" value="RelE-like"/>
    <property type="match status" value="1"/>
</dbReference>
<dbReference type="EMBL" id="CAFBQE010000117">
    <property type="protein sequence ID" value="CAB5054200.1"/>
    <property type="molecule type" value="Genomic_DNA"/>
</dbReference>